<evidence type="ECO:0000256" key="1">
    <source>
        <dbReference type="SAM" id="MobiDB-lite"/>
    </source>
</evidence>
<protein>
    <submittedName>
        <fullName evidence="3">LPXTG cell wall anchor domain-containing protein</fullName>
    </submittedName>
</protein>
<evidence type="ECO:0000313" key="4">
    <source>
        <dbReference type="Proteomes" id="UP001597453"/>
    </source>
</evidence>
<dbReference type="NCBIfam" id="TIGR01167">
    <property type="entry name" value="LPXTG_anchor"/>
    <property type="match status" value="1"/>
</dbReference>
<keyword evidence="2" id="KW-1133">Transmembrane helix</keyword>
<reference evidence="4" key="1">
    <citation type="journal article" date="2019" name="Int. J. Syst. Evol. Microbiol.">
        <title>The Global Catalogue of Microorganisms (GCM) 10K type strain sequencing project: providing services to taxonomists for standard genome sequencing and annotation.</title>
        <authorList>
            <consortium name="The Broad Institute Genomics Platform"/>
            <consortium name="The Broad Institute Genome Sequencing Center for Infectious Disease"/>
            <person name="Wu L."/>
            <person name="Ma J."/>
        </authorList>
    </citation>
    <scope>NUCLEOTIDE SEQUENCE [LARGE SCALE GENOMIC DNA]</scope>
    <source>
        <strain evidence="4">TISTR 1511</strain>
    </source>
</reference>
<dbReference type="EMBL" id="JBHUNF010000004">
    <property type="protein sequence ID" value="MFD2675164.1"/>
    <property type="molecule type" value="Genomic_DNA"/>
</dbReference>
<sequence>MFDGFNSVPATEPAASTEPTASAAPVAAQQGGSLAATGAQSMLPFAGIALALIGAGLVALRVKRAH</sequence>
<gene>
    <name evidence="3" type="ORF">ACFSUQ_07645</name>
</gene>
<comment type="caution">
    <text evidence="3">The sequence shown here is derived from an EMBL/GenBank/DDBJ whole genome shotgun (WGS) entry which is preliminary data.</text>
</comment>
<evidence type="ECO:0000313" key="3">
    <source>
        <dbReference type="EMBL" id="MFD2675164.1"/>
    </source>
</evidence>
<feature type="region of interest" description="Disordered" evidence="1">
    <location>
        <begin position="1"/>
        <end position="28"/>
    </location>
</feature>
<keyword evidence="2" id="KW-0472">Membrane</keyword>
<dbReference type="RefSeq" id="WP_370664378.1">
    <property type="nucleotide sequence ID" value="NZ_JBHUNF010000004.1"/>
</dbReference>
<keyword evidence="2" id="KW-0812">Transmembrane</keyword>
<evidence type="ECO:0000256" key="2">
    <source>
        <dbReference type="SAM" id="Phobius"/>
    </source>
</evidence>
<name>A0ABW5RL58_9MICO</name>
<feature type="transmembrane region" description="Helical" evidence="2">
    <location>
        <begin position="42"/>
        <end position="60"/>
    </location>
</feature>
<feature type="compositionally biased region" description="Low complexity" evidence="1">
    <location>
        <begin position="8"/>
        <end position="28"/>
    </location>
</feature>
<accession>A0ABW5RL58</accession>
<keyword evidence="4" id="KW-1185">Reference proteome</keyword>
<proteinExistence type="predicted"/>
<dbReference type="Proteomes" id="UP001597453">
    <property type="component" value="Unassembled WGS sequence"/>
</dbReference>
<organism evidence="3 4">
    <name type="scientific">Gulosibacter bifidus</name>
    <dbReference type="NCBI Taxonomy" id="272239"/>
    <lineage>
        <taxon>Bacteria</taxon>
        <taxon>Bacillati</taxon>
        <taxon>Actinomycetota</taxon>
        <taxon>Actinomycetes</taxon>
        <taxon>Micrococcales</taxon>
        <taxon>Microbacteriaceae</taxon>
        <taxon>Gulosibacter</taxon>
    </lineage>
</organism>